<dbReference type="GO" id="GO:0000329">
    <property type="term" value="C:fungal-type vacuole membrane"/>
    <property type="evidence" value="ECO:0007669"/>
    <property type="project" value="TreeGrafter"/>
</dbReference>
<name>A0A1G4JK11_9SACH</name>
<feature type="transmembrane region" description="Helical" evidence="7">
    <location>
        <begin position="437"/>
        <end position="459"/>
    </location>
</feature>
<comment type="similarity">
    <text evidence="2">Belongs to the amino acid/polyamine transporter 2 family.</text>
</comment>
<reference evidence="9 10" key="1">
    <citation type="submission" date="2016-03" db="EMBL/GenBank/DDBJ databases">
        <authorList>
            <person name="Devillers H."/>
        </authorList>
    </citation>
    <scope>NUCLEOTIDE SEQUENCE [LARGE SCALE GENOMIC DNA]</scope>
    <source>
        <strain evidence="9">CBS 11717</strain>
    </source>
</reference>
<dbReference type="AlphaFoldDB" id="A0A1G4JK11"/>
<dbReference type="Pfam" id="PF01490">
    <property type="entry name" value="Aa_trans"/>
    <property type="match status" value="1"/>
</dbReference>
<feature type="transmembrane region" description="Helical" evidence="7">
    <location>
        <begin position="224"/>
        <end position="248"/>
    </location>
</feature>
<feature type="transmembrane region" description="Helical" evidence="7">
    <location>
        <begin position="7"/>
        <end position="30"/>
    </location>
</feature>
<evidence type="ECO:0000256" key="7">
    <source>
        <dbReference type="SAM" id="Phobius"/>
    </source>
</evidence>
<dbReference type="GO" id="GO:0005302">
    <property type="term" value="F:L-tyrosine transmembrane transporter activity"/>
    <property type="evidence" value="ECO:0007669"/>
    <property type="project" value="TreeGrafter"/>
</dbReference>
<feature type="transmembrane region" description="Helical" evidence="7">
    <location>
        <begin position="69"/>
        <end position="92"/>
    </location>
</feature>
<dbReference type="GO" id="GO:0005290">
    <property type="term" value="F:L-histidine transmembrane transporter activity"/>
    <property type="evidence" value="ECO:0007669"/>
    <property type="project" value="TreeGrafter"/>
</dbReference>
<keyword evidence="10" id="KW-1185">Reference proteome</keyword>
<evidence type="ECO:0000256" key="5">
    <source>
        <dbReference type="ARBA" id="ARBA00022989"/>
    </source>
</evidence>
<organism evidence="9 10">
    <name type="scientific">Lachancea mirantina</name>
    <dbReference type="NCBI Taxonomy" id="1230905"/>
    <lineage>
        <taxon>Eukaryota</taxon>
        <taxon>Fungi</taxon>
        <taxon>Dikarya</taxon>
        <taxon>Ascomycota</taxon>
        <taxon>Saccharomycotina</taxon>
        <taxon>Saccharomycetes</taxon>
        <taxon>Saccharomycetales</taxon>
        <taxon>Saccharomycetaceae</taxon>
        <taxon>Lachancea</taxon>
    </lineage>
</organism>
<dbReference type="Proteomes" id="UP000191024">
    <property type="component" value="Chromosome E"/>
</dbReference>
<dbReference type="GO" id="GO:0015194">
    <property type="term" value="F:L-serine transmembrane transporter activity"/>
    <property type="evidence" value="ECO:0007669"/>
    <property type="project" value="TreeGrafter"/>
</dbReference>
<feature type="transmembrane region" description="Helical" evidence="7">
    <location>
        <begin position="392"/>
        <end position="417"/>
    </location>
</feature>
<feature type="domain" description="Amino acid transporter transmembrane" evidence="8">
    <location>
        <begin position="4"/>
        <end position="454"/>
    </location>
</feature>
<feature type="transmembrane region" description="Helical" evidence="7">
    <location>
        <begin position="36"/>
        <end position="57"/>
    </location>
</feature>
<keyword evidence="4 7" id="KW-0812">Transmembrane</keyword>
<evidence type="ECO:0000313" key="9">
    <source>
        <dbReference type="EMBL" id="SCU90817.1"/>
    </source>
</evidence>
<dbReference type="OrthoDB" id="438545at2759"/>
<dbReference type="InterPro" id="IPR013057">
    <property type="entry name" value="AA_transpt_TM"/>
</dbReference>
<sequence>MAGKATAFFSAVNLTKTIVGAGMLAIPYAFRNDGVLVGTLLTLLAALSSGFGLVVLGKCSKSLVDPRQASFFSLCSITYPNLSMLFDFSMFLQCYGVGLSYLVLLGDLFPTVLGGTRHAWILGSIVVIGPLTMIRQLDGLKYSSILGLVAIFYIVGLVVAIFFRDVLLTDNASQHRGDLSWISVYDGKGLISTFTILIFAFTGSMNIFSIINELRDNSMRNIGVVVWNSITVSCSIFLCVGICGYVTFGSNTVGNIILNYDPNSYWTMAAKLCLGTVVLLSFPLMFHPARISTNNMYYWLKLKYGKCEEHDARNNAHDHTGTPIALVVEDEEDRLLLGVENTYQSTANVPSVELNHSQEKSQAVPFPDKHFYVITAILLVTLYLLALNVTSFALVLALVGATGSTAISFTLPGLFGYKLIGSRAVMTGRLMSRSDTFYRYASLLLTVYGISVMCLSLYVTLKFGP</sequence>
<evidence type="ECO:0000256" key="3">
    <source>
        <dbReference type="ARBA" id="ARBA00022554"/>
    </source>
</evidence>
<accession>A0A1G4JK11</accession>
<evidence type="ECO:0000256" key="6">
    <source>
        <dbReference type="ARBA" id="ARBA00023136"/>
    </source>
</evidence>
<evidence type="ECO:0000313" key="10">
    <source>
        <dbReference type="Proteomes" id="UP000191024"/>
    </source>
</evidence>
<dbReference type="PANTHER" id="PTHR22950:SF224">
    <property type="entry name" value="VACUOLAR AMINO ACID TRANSPORTER 7"/>
    <property type="match status" value="1"/>
</dbReference>
<evidence type="ECO:0000256" key="2">
    <source>
        <dbReference type="ARBA" id="ARBA00008066"/>
    </source>
</evidence>
<feature type="transmembrane region" description="Helical" evidence="7">
    <location>
        <begin position="112"/>
        <end position="133"/>
    </location>
</feature>
<proteinExistence type="inferred from homology"/>
<gene>
    <name evidence="9" type="ORF">LAMI_0E03708G</name>
</gene>
<feature type="transmembrane region" description="Helical" evidence="7">
    <location>
        <begin position="190"/>
        <end position="212"/>
    </location>
</feature>
<keyword evidence="3" id="KW-0926">Vacuole</keyword>
<dbReference type="GO" id="GO:0061459">
    <property type="term" value="F:L-arginine transmembrane transporter activity"/>
    <property type="evidence" value="ECO:0007669"/>
    <property type="project" value="TreeGrafter"/>
</dbReference>
<dbReference type="GO" id="GO:0005313">
    <property type="term" value="F:L-glutamate transmembrane transporter activity"/>
    <property type="evidence" value="ECO:0007669"/>
    <property type="project" value="TreeGrafter"/>
</dbReference>
<feature type="transmembrane region" description="Helical" evidence="7">
    <location>
        <begin position="268"/>
        <end position="286"/>
    </location>
</feature>
<evidence type="ECO:0000259" key="8">
    <source>
        <dbReference type="Pfam" id="PF01490"/>
    </source>
</evidence>
<dbReference type="GO" id="GO:0015189">
    <property type="term" value="F:L-lysine transmembrane transporter activity"/>
    <property type="evidence" value="ECO:0007669"/>
    <property type="project" value="TreeGrafter"/>
</dbReference>
<dbReference type="PANTHER" id="PTHR22950">
    <property type="entry name" value="AMINO ACID TRANSPORTER"/>
    <property type="match status" value="1"/>
</dbReference>
<evidence type="ECO:0000256" key="4">
    <source>
        <dbReference type="ARBA" id="ARBA00022692"/>
    </source>
</evidence>
<keyword evidence="5 7" id="KW-1133">Transmembrane helix</keyword>
<evidence type="ECO:0000256" key="1">
    <source>
        <dbReference type="ARBA" id="ARBA00004128"/>
    </source>
</evidence>
<feature type="transmembrane region" description="Helical" evidence="7">
    <location>
        <begin position="145"/>
        <end position="163"/>
    </location>
</feature>
<dbReference type="STRING" id="1230905.A0A1G4JK11"/>
<dbReference type="EMBL" id="LT598465">
    <property type="protein sequence ID" value="SCU90817.1"/>
    <property type="molecule type" value="Genomic_DNA"/>
</dbReference>
<comment type="subcellular location">
    <subcellularLocation>
        <location evidence="1">Vacuole membrane</location>
        <topology evidence="1">Multi-pass membrane protein</topology>
    </subcellularLocation>
</comment>
<keyword evidence="6 7" id="KW-0472">Membrane</keyword>
<feature type="transmembrane region" description="Helical" evidence="7">
    <location>
        <begin position="370"/>
        <end position="386"/>
    </location>
</feature>
<protein>
    <submittedName>
        <fullName evidence="9">LAMI_0E03708g1_1</fullName>
    </submittedName>
</protein>